<dbReference type="SUPFAM" id="SSF55257">
    <property type="entry name" value="RBP11-like subunits of RNA polymerase"/>
    <property type="match status" value="1"/>
</dbReference>
<dbReference type="GO" id="GO:0003677">
    <property type="term" value="F:DNA binding"/>
    <property type="evidence" value="ECO:0007669"/>
    <property type="project" value="InterPro"/>
</dbReference>
<feature type="domain" description="DNA-directed RNA polymerase RpoA/D/Rpb3-type" evidence="11">
    <location>
        <begin position="20"/>
        <end position="228"/>
    </location>
</feature>
<dbReference type="CDD" id="cd06928">
    <property type="entry name" value="RNAP_alpha_NTD"/>
    <property type="match status" value="1"/>
</dbReference>
<dbReference type="Proteomes" id="UP000034795">
    <property type="component" value="Unassembled WGS sequence"/>
</dbReference>
<evidence type="ECO:0000259" key="11">
    <source>
        <dbReference type="SMART" id="SM00662"/>
    </source>
</evidence>
<dbReference type="Gene3D" id="3.30.1360.10">
    <property type="entry name" value="RNA polymerase, RBP11-like subunit"/>
    <property type="match status" value="1"/>
</dbReference>
<dbReference type="FunFam" id="2.170.120.12:FF:000001">
    <property type="entry name" value="DNA-directed RNA polymerase subunit alpha"/>
    <property type="match status" value="1"/>
</dbReference>
<dbReference type="EMBL" id="LCMS01000007">
    <property type="protein sequence ID" value="KKU41022.1"/>
    <property type="molecule type" value="Genomic_DNA"/>
</dbReference>
<evidence type="ECO:0000256" key="8">
    <source>
        <dbReference type="ARBA" id="ARBA00032524"/>
    </source>
</evidence>
<evidence type="ECO:0000256" key="3">
    <source>
        <dbReference type="ARBA" id="ARBA00015972"/>
    </source>
</evidence>
<keyword evidence="5" id="KW-0808">Transferase</keyword>
<evidence type="ECO:0000256" key="7">
    <source>
        <dbReference type="ARBA" id="ARBA00023163"/>
    </source>
</evidence>
<dbReference type="Pfam" id="PF01193">
    <property type="entry name" value="RNA_pol_L"/>
    <property type="match status" value="1"/>
</dbReference>
<evidence type="ECO:0000313" key="13">
    <source>
        <dbReference type="Proteomes" id="UP000034795"/>
    </source>
</evidence>
<evidence type="ECO:0000256" key="4">
    <source>
        <dbReference type="ARBA" id="ARBA00022478"/>
    </source>
</evidence>
<evidence type="ECO:0000256" key="9">
    <source>
        <dbReference type="ARBA" id="ARBA00033070"/>
    </source>
</evidence>
<evidence type="ECO:0000313" key="12">
    <source>
        <dbReference type="EMBL" id="KKU41022.1"/>
    </source>
</evidence>
<dbReference type="SUPFAM" id="SSF56553">
    <property type="entry name" value="Insert subdomain of RNA polymerase alpha subunit"/>
    <property type="match status" value="1"/>
</dbReference>
<sequence>MENILLPNHITFEAGERPHEGTLIMEPCFHGYGTTIGNALRRVLLSSLAGAAITAVKIKGVNHEFQAIEGVKEDALEIILNIKGLRLKCFQEEPVLLRLKTSGKKEVTAEDIEANADVEIINGDHKIATLTDTKSEIDMELVVSRGRGYSPTEERRTESQVIGMIAIDALFSPVRNVGYRVENTRVGEITNYDRLVMAIETDGTITAEEAVRQSAKILMDHFMLLMPHADSILHRTEQENFTTEEDR</sequence>
<dbReference type="GO" id="GO:0005737">
    <property type="term" value="C:cytoplasm"/>
    <property type="evidence" value="ECO:0007669"/>
    <property type="project" value="UniProtKB-ARBA"/>
</dbReference>
<dbReference type="InterPro" id="IPR011262">
    <property type="entry name" value="DNA-dir_RNA_pol_insert"/>
</dbReference>
<proteinExistence type="inferred from homology"/>
<dbReference type="GO" id="GO:0006351">
    <property type="term" value="P:DNA-templated transcription"/>
    <property type="evidence" value="ECO:0007669"/>
    <property type="project" value="InterPro"/>
</dbReference>
<dbReference type="InterPro" id="IPR011263">
    <property type="entry name" value="DNA-dir_RNA_pol_RpoA/D/Rpb3"/>
</dbReference>
<dbReference type="Gene3D" id="2.170.120.12">
    <property type="entry name" value="DNA-directed RNA polymerase, insert domain"/>
    <property type="match status" value="1"/>
</dbReference>
<accession>A0A0G1Q849</accession>
<dbReference type="PATRIC" id="fig|1618994.3.peg.542"/>
<dbReference type="NCBIfam" id="TIGR02027">
    <property type="entry name" value="rpoA"/>
    <property type="match status" value="1"/>
</dbReference>
<comment type="catalytic activity">
    <reaction evidence="10">
        <text>RNA(n) + a ribonucleoside 5'-triphosphate = RNA(n+1) + diphosphate</text>
        <dbReference type="Rhea" id="RHEA:21248"/>
        <dbReference type="Rhea" id="RHEA-COMP:14527"/>
        <dbReference type="Rhea" id="RHEA-COMP:17342"/>
        <dbReference type="ChEBI" id="CHEBI:33019"/>
        <dbReference type="ChEBI" id="CHEBI:61557"/>
        <dbReference type="ChEBI" id="CHEBI:140395"/>
        <dbReference type="EC" id="2.7.7.6"/>
    </reaction>
</comment>
<dbReference type="InterPro" id="IPR036643">
    <property type="entry name" value="RNApol_insert_sf"/>
</dbReference>
<name>A0A0G1Q849_9BACT</name>
<comment type="similarity">
    <text evidence="1">Belongs to the RNA polymerase alpha chain family.</text>
</comment>
<dbReference type="GO" id="GO:0000428">
    <property type="term" value="C:DNA-directed RNA polymerase complex"/>
    <property type="evidence" value="ECO:0007669"/>
    <property type="project" value="UniProtKB-KW"/>
</dbReference>
<dbReference type="AlphaFoldDB" id="A0A0G1Q849"/>
<keyword evidence="7" id="KW-0804">Transcription</keyword>
<evidence type="ECO:0000256" key="6">
    <source>
        <dbReference type="ARBA" id="ARBA00022695"/>
    </source>
</evidence>
<dbReference type="Pfam" id="PF01000">
    <property type="entry name" value="RNA_pol_A_bac"/>
    <property type="match status" value="1"/>
</dbReference>
<dbReference type="InterPro" id="IPR011773">
    <property type="entry name" value="DNA-dir_RpoA"/>
</dbReference>
<reference evidence="12 13" key="1">
    <citation type="journal article" date="2015" name="Nature">
        <title>rRNA introns, odd ribosomes, and small enigmatic genomes across a large radiation of phyla.</title>
        <authorList>
            <person name="Brown C.T."/>
            <person name="Hug L.A."/>
            <person name="Thomas B.C."/>
            <person name="Sharon I."/>
            <person name="Castelle C.J."/>
            <person name="Singh A."/>
            <person name="Wilkins M.J."/>
            <person name="Williams K.H."/>
            <person name="Banfield J.F."/>
        </authorList>
    </citation>
    <scope>NUCLEOTIDE SEQUENCE [LARGE SCALE GENOMIC DNA]</scope>
</reference>
<evidence type="ECO:0000256" key="10">
    <source>
        <dbReference type="ARBA" id="ARBA00048552"/>
    </source>
</evidence>
<evidence type="ECO:0000256" key="5">
    <source>
        <dbReference type="ARBA" id="ARBA00022679"/>
    </source>
</evidence>
<dbReference type="STRING" id="1618994.UX57_C0007G0054"/>
<evidence type="ECO:0000256" key="1">
    <source>
        <dbReference type="ARBA" id="ARBA00007123"/>
    </source>
</evidence>
<dbReference type="GO" id="GO:0003899">
    <property type="term" value="F:DNA-directed RNA polymerase activity"/>
    <property type="evidence" value="ECO:0007669"/>
    <property type="project" value="UniProtKB-EC"/>
</dbReference>
<dbReference type="InterPro" id="IPR036603">
    <property type="entry name" value="RBP11-like"/>
</dbReference>
<organism evidence="12 13">
    <name type="scientific">Candidatus Uhrbacteria bacterium GW2011_GWE2_46_68</name>
    <dbReference type="NCBI Taxonomy" id="1618994"/>
    <lineage>
        <taxon>Bacteria</taxon>
        <taxon>Candidatus Uhriibacteriota</taxon>
    </lineage>
</organism>
<evidence type="ECO:0000256" key="2">
    <source>
        <dbReference type="ARBA" id="ARBA00012418"/>
    </source>
</evidence>
<dbReference type="NCBIfam" id="NF003519">
    <property type="entry name" value="PRK05182.2-5"/>
    <property type="match status" value="1"/>
</dbReference>
<dbReference type="GO" id="GO:0046983">
    <property type="term" value="F:protein dimerization activity"/>
    <property type="evidence" value="ECO:0007669"/>
    <property type="project" value="InterPro"/>
</dbReference>
<gene>
    <name evidence="12" type="ORF">UX57_C0007G0054</name>
</gene>
<dbReference type="SMART" id="SM00662">
    <property type="entry name" value="RPOLD"/>
    <property type="match status" value="1"/>
</dbReference>
<keyword evidence="6" id="KW-0548">Nucleotidyltransferase</keyword>
<keyword evidence="4 12" id="KW-0240">DNA-directed RNA polymerase</keyword>
<protein>
    <recommendedName>
        <fullName evidence="3">DNA-directed RNA polymerase subunit alpha</fullName>
        <ecNumber evidence="2">2.7.7.6</ecNumber>
    </recommendedName>
    <alternativeName>
        <fullName evidence="9">RNA polymerase subunit alpha</fullName>
    </alternativeName>
    <alternativeName>
        <fullName evidence="8">Transcriptase subunit alpha</fullName>
    </alternativeName>
</protein>
<dbReference type="EC" id="2.7.7.6" evidence="2"/>
<comment type="caution">
    <text evidence="12">The sequence shown here is derived from an EMBL/GenBank/DDBJ whole genome shotgun (WGS) entry which is preliminary data.</text>
</comment>